<dbReference type="Pfam" id="PF22891">
    <property type="entry name" value="KH_PNO1_2nd"/>
    <property type="match status" value="1"/>
</dbReference>
<dbReference type="Pfam" id="PF00013">
    <property type="entry name" value="KH_1"/>
    <property type="match status" value="1"/>
</dbReference>
<sequence length="176" mass="19447">MQVVKIPSERVPVLIGKKGEVKAEIKRRGKVELDVDDEGEVQISSKESVGEWKSTEVVKAIGRGFSPDKAFKLFSDEFYLKVIDLKEIFGSDKDITRHKGRVIGHAGKAKRVIEATSGADLSVYGNTIGILGRLDEVGLAESAVGKLLEGASHAKVYSLLEKGRRRAREERLWETK</sequence>
<accession>A0A7D6BQK0</accession>
<keyword evidence="1 2" id="KW-0694">RNA-binding</keyword>
<dbReference type="InterPro" id="IPR019964">
    <property type="entry name" value="KH_domain_protein_archaea"/>
</dbReference>
<evidence type="ECO:0000313" key="5">
    <source>
        <dbReference type="Proteomes" id="UP000510821"/>
    </source>
</evidence>
<dbReference type="PROSITE" id="PS50084">
    <property type="entry name" value="KH_TYPE_1"/>
    <property type="match status" value="1"/>
</dbReference>
<dbReference type="InterPro" id="IPR004088">
    <property type="entry name" value="KH_dom_type_1"/>
</dbReference>
<proteinExistence type="predicted"/>
<evidence type="ECO:0000313" key="4">
    <source>
        <dbReference type="EMBL" id="QLJ52923.1"/>
    </source>
</evidence>
<name>A0A7D6BQK0_FERL1</name>
<evidence type="ECO:0000256" key="1">
    <source>
        <dbReference type="ARBA" id="ARBA00022884"/>
    </source>
</evidence>
<feature type="domain" description="K Homology" evidence="3">
    <location>
        <begin position="77"/>
        <end position="149"/>
    </location>
</feature>
<feature type="domain" description="K Homology" evidence="3">
    <location>
        <begin position="1"/>
        <end position="66"/>
    </location>
</feature>
<dbReference type="PANTHER" id="PTHR12826">
    <property type="entry name" value="RIBONUCLEASE Y"/>
    <property type="match status" value="1"/>
</dbReference>
<evidence type="ECO:0000256" key="2">
    <source>
        <dbReference type="PROSITE-ProRule" id="PRU00117"/>
    </source>
</evidence>
<dbReference type="Gene3D" id="3.30.1370.10">
    <property type="entry name" value="K Homology domain, type 1"/>
    <property type="match status" value="2"/>
</dbReference>
<dbReference type="SUPFAM" id="SSF54791">
    <property type="entry name" value="Eukaryotic type KH-domain (KH-domain type I)"/>
    <property type="match status" value="2"/>
</dbReference>
<dbReference type="SMART" id="SM00322">
    <property type="entry name" value="KH"/>
    <property type="match status" value="2"/>
</dbReference>
<dbReference type="EMBL" id="CP058998">
    <property type="protein sequence ID" value="QLJ52923.1"/>
    <property type="molecule type" value="Genomic_DNA"/>
</dbReference>
<reference evidence="5" key="1">
    <citation type="submission" date="2020-07" db="EMBL/GenBank/DDBJ databases">
        <title>Metabolic diversity and evolutionary history of the archaeal phylum ###Micrarchaeota### uncovered from a freshwater lake metagenome.</title>
        <authorList>
            <person name="Kadnikov V.V."/>
            <person name="Savvichev A.S."/>
            <person name="Mardanov A.V."/>
            <person name="Beletsky A.V."/>
            <person name="Chupakov A.V."/>
            <person name="Kokryatskaya N.M."/>
            <person name="Pimenov N.V."/>
            <person name="Ravin N.V."/>
        </authorList>
    </citation>
    <scope>NUCLEOTIDE SEQUENCE [LARGE SCALE GENOMIC DNA]</scope>
</reference>
<dbReference type="GO" id="GO:0003723">
    <property type="term" value="F:RNA binding"/>
    <property type="evidence" value="ECO:0007669"/>
    <property type="project" value="UniProtKB-UniRule"/>
</dbReference>
<dbReference type="InterPro" id="IPR055211">
    <property type="entry name" value="KH_PNO1_2nd"/>
</dbReference>
<dbReference type="InterPro" id="IPR004087">
    <property type="entry name" value="KH_dom"/>
</dbReference>
<organism evidence="4 5">
    <name type="scientific">Fermentimicrarchaeum limneticum</name>
    <dbReference type="NCBI Taxonomy" id="2795018"/>
    <lineage>
        <taxon>Archaea</taxon>
        <taxon>Candidatus Micrarchaeota</taxon>
        <taxon>Candidatus Fermentimicrarchaeales</taxon>
        <taxon>Candidatus Fermentimicrarchaeaceae</taxon>
        <taxon>Candidatus Fermentimicrarchaeum</taxon>
    </lineage>
</organism>
<dbReference type="PANTHER" id="PTHR12826:SF13">
    <property type="entry name" value="RNA-BINDING PROTEIN PNO1"/>
    <property type="match status" value="1"/>
</dbReference>
<gene>
    <name evidence="4" type="ORF">Sv326_0748</name>
</gene>
<protein>
    <recommendedName>
        <fullName evidence="3">K Homology domain-containing protein</fullName>
    </recommendedName>
</protein>
<dbReference type="InterPro" id="IPR036612">
    <property type="entry name" value="KH_dom_type_1_sf"/>
</dbReference>
<dbReference type="AlphaFoldDB" id="A0A7D6BQK0"/>
<dbReference type="NCBIfam" id="TIGR03665">
    <property type="entry name" value="arCOG04150"/>
    <property type="match status" value="1"/>
</dbReference>
<dbReference type="KEGG" id="flt:Sv326_0748"/>
<dbReference type="Proteomes" id="UP000510821">
    <property type="component" value="Chromosome"/>
</dbReference>
<evidence type="ECO:0000259" key="3">
    <source>
        <dbReference type="SMART" id="SM00322"/>
    </source>
</evidence>